<comment type="caution">
    <text evidence="1">The sequence shown here is derived from an EMBL/GenBank/DDBJ whole genome shotgun (WGS) entry which is preliminary data.</text>
</comment>
<evidence type="ECO:0000313" key="2">
    <source>
        <dbReference type="Proteomes" id="UP000663844"/>
    </source>
</evidence>
<dbReference type="AlphaFoldDB" id="A0A820A1K5"/>
<sequence>PRVGDYITKAHAQLPINSKMAKFAEKVLEQK</sequence>
<proteinExistence type="predicted"/>
<reference evidence="1" key="1">
    <citation type="submission" date="2021-02" db="EMBL/GenBank/DDBJ databases">
        <authorList>
            <person name="Nowell W R."/>
        </authorList>
    </citation>
    <scope>NUCLEOTIDE SEQUENCE</scope>
</reference>
<gene>
    <name evidence="1" type="ORF">OXD698_LOCUS39183</name>
</gene>
<protein>
    <submittedName>
        <fullName evidence="1">Uncharacterized protein</fullName>
    </submittedName>
</protein>
<dbReference type="Proteomes" id="UP000663844">
    <property type="component" value="Unassembled WGS sequence"/>
</dbReference>
<name>A0A820A1K5_9BILA</name>
<evidence type="ECO:0000313" key="1">
    <source>
        <dbReference type="EMBL" id="CAF4171259.1"/>
    </source>
</evidence>
<organism evidence="1 2">
    <name type="scientific">Adineta steineri</name>
    <dbReference type="NCBI Taxonomy" id="433720"/>
    <lineage>
        <taxon>Eukaryota</taxon>
        <taxon>Metazoa</taxon>
        <taxon>Spiralia</taxon>
        <taxon>Gnathifera</taxon>
        <taxon>Rotifera</taxon>
        <taxon>Eurotatoria</taxon>
        <taxon>Bdelloidea</taxon>
        <taxon>Adinetida</taxon>
        <taxon>Adinetidae</taxon>
        <taxon>Adineta</taxon>
    </lineage>
</organism>
<feature type="non-terminal residue" evidence="1">
    <location>
        <position position="1"/>
    </location>
</feature>
<accession>A0A820A1K5</accession>
<dbReference type="EMBL" id="CAJOAZ010007816">
    <property type="protein sequence ID" value="CAF4171259.1"/>
    <property type="molecule type" value="Genomic_DNA"/>
</dbReference>